<proteinExistence type="predicted"/>
<reference evidence="2 3" key="1">
    <citation type="submission" date="2016-10" db="EMBL/GenBank/DDBJ databases">
        <authorList>
            <person name="de Groot N.N."/>
        </authorList>
    </citation>
    <scope>NUCLEOTIDE SEQUENCE [LARGE SCALE GENOMIC DNA]</scope>
    <source>
        <strain evidence="2 3">CGMCC 1.10331</strain>
    </source>
</reference>
<evidence type="ECO:0000313" key="2">
    <source>
        <dbReference type="EMBL" id="SEG71457.1"/>
    </source>
</evidence>
<name>A0A1H6CF99_9EURY</name>
<organism evidence="2 3">
    <name type="scientific">Halobellus limi</name>
    <dbReference type="NCBI Taxonomy" id="699433"/>
    <lineage>
        <taxon>Archaea</taxon>
        <taxon>Methanobacteriati</taxon>
        <taxon>Methanobacteriota</taxon>
        <taxon>Stenosarchaea group</taxon>
        <taxon>Halobacteria</taxon>
        <taxon>Halobacteriales</taxon>
        <taxon>Haloferacaceae</taxon>
        <taxon>Halobellus</taxon>
    </lineage>
</organism>
<evidence type="ECO:0000256" key="1">
    <source>
        <dbReference type="SAM" id="MobiDB-lite"/>
    </source>
</evidence>
<protein>
    <submittedName>
        <fullName evidence="2">Uncharacterized protein</fullName>
    </submittedName>
</protein>
<dbReference type="Proteomes" id="UP000236740">
    <property type="component" value="Unassembled WGS sequence"/>
</dbReference>
<accession>A0A1H6CF99</accession>
<sequence>MTKALLRKESEKDSDSLATSGKATADFGGIGFHEMGAELGVARFFY</sequence>
<evidence type="ECO:0000313" key="3">
    <source>
        <dbReference type="Proteomes" id="UP000236740"/>
    </source>
</evidence>
<feature type="region of interest" description="Disordered" evidence="1">
    <location>
        <begin position="1"/>
        <end position="28"/>
    </location>
</feature>
<gene>
    <name evidence="2" type="ORF">SAMN04488133_3404</name>
</gene>
<feature type="compositionally biased region" description="Basic and acidic residues" evidence="1">
    <location>
        <begin position="1"/>
        <end position="15"/>
    </location>
</feature>
<dbReference type="EMBL" id="FNVN01000007">
    <property type="protein sequence ID" value="SEG71457.1"/>
    <property type="molecule type" value="Genomic_DNA"/>
</dbReference>
<keyword evidence="3" id="KW-1185">Reference proteome</keyword>
<dbReference type="AlphaFoldDB" id="A0A1H6CF99"/>